<organism evidence="1 2">
    <name type="scientific">Amycolatopsis bullii</name>
    <dbReference type="NCBI Taxonomy" id="941987"/>
    <lineage>
        <taxon>Bacteria</taxon>
        <taxon>Bacillati</taxon>
        <taxon>Actinomycetota</taxon>
        <taxon>Actinomycetes</taxon>
        <taxon>Pseudonocardiales</taxon>
        <taxon>Pseudonocardiaceae</taxon>
        <taxon>Amycolatopsis</taxon>
    </lineage>
</organism>
<gene>
    <name evidence="1" type="ORF">GCM10017567_74180</name>
</gene>
<evidence type="ECO:0000313" key="2">
    <source>
        <dbReference type="Proteomes" id="UP000649955"/>
    </source>
</evidence>
<dbReference type="EMBL" id="BNAW01000051">
    <property type="protein sequence ID" value="GHG41706.1"/>
    <property type="molecule type" value="Genomic_DNA"/>
</dbReference>
<name>A0ABQ3KSD7_9PSEU</name>
<comment type="caution">
    <text evidence="1">The sequence shown here is derived from an EMBL/GenBank/DDBJ whole genome shotgun (WGS) entry which is preliminary data.</text>
</comment>
<reference evidence="2" key="1">
    <citation type="journal article" date="2019" name="Int. J. Syst. Evol. Microbiol.">
        <title>The Global Catalogue of Microorganisms (GCM) 10K type strain sequencing project: providing services to taxonomists for standard genome sequencing and annotation.</title>
        <authorList>
            <consortium name="The Broad Institute Genomics Platform"/>
            <consortium name="The Broad Institute Genome Sequencing Center for Infectious Disease"/>
            <person name="Wu L."/>
            <person name="Ma J."/>
        </authorList>
    </citation>
    <scope>NUCLEOTIDE SEQUENCE [LARGE SCALE GENOMIC DNA]</scope>
    <source>
        <strain evidence="2">CGMCC 4.7680</strain>
    </source>
</reference>
<proteinExistence type="predicted"/>
<dbReference type="Proteomes" id="UP000649955">
    <property type="component" value="Unassembled WGS sequence"/>
</dbReference>
<protein>
    <submittedName>
        <fullName evidence="1">Uncharacterized protein</fullName>
    </submittedName>
</protein>
<keyword evidence="2" id="KW-1185">Reference proteome</keyword>
<sequence length="119" mass="12911">MPGGAGTATGNASIVGWLVHHDQQLPVRGELVEQRSQLRFAVGQRRVMQPLAVRVEPDRVVSVLADVRPRDTPKLLIHHAIRSSYVVTGRASMAGTHVTTGFTSRCRVPISGPSMPPDR</sequence>
<evidence type="ECO:0000313" key="1">
    <source>
        <dbReference type="EMBL" id="GHG41706.1"/>
    </source>
</evidence>
<accession>A0ABQ3KSD7</accession>